<comment type="caution">
    <text evidence="1">The sequence shown here is derived from an EMBL/GenBank/DDBJ whole genome shotgun (WGS) entry which is preliminary data.</text>
</comment>
<name>A0A699T1R7_TANCI</name>
<gene>
    <name evidence="1" type="ORF">Tci_876116</name>
</gene>
<accession>A0A699T1R7</accession>
<evidence type="ECO:0000313" key="1">
    <source>
        <dbReference type="EMBL" id="GFD04147.1"/>
    </source>
</evidence>
<reference evidence="1" key="1">
    <citation type="journal article" date="2019" name="Sci. Rep.">
        <title>Draft genome of Tanacetum cinerariifolium, the natural source of mosquito coil.</title>
        <authorList>
            <person name="Yamashiro T."/>
            <person name="Shiraishi A."/>
            <person name="Satake H."/>
            <person name="Nakayama K."/>
        </authorList>
    </citation>
    <scope>NUCLEOTIDE SEQUENCE</scope>
</reference>
<dbReference type="EMBL" id="BKCJ011209699">
    <property type="protein sequence ID" value="GFD04147.1"/>
    <property type="molecule type" value="Genomic_DNA"/>
</dbReference>
<proteinExistence type="predicted"/>
<feature type="non-terminal residue" evidence="1">
    <location>
        <position position="1"/>
    </location>
</feature>
<organism evidence="1">
    <name type="scientific">Tanacetum cinerariifolium</name>
    <name type="common">Dalmatian daisy</name>
    <name type="synonym">Chrysanthemum cinerariifolium</name>
    <dbReference type="NCBI Taxonomy" id="118510"/>
    <lineage>
        <taxon>Eukaryota</taxon>
        <taxon>Viridiplantae</taxon>
        <taxon>Streptophyta</taxon>
        <taxon>Embryophyta</taxon>
        <taxon>Tracheophyta</taxon>
        <taxon>Spermatophyta</taxon>
        <taxon>Magnoliopsida</taxon>
        <taxon>eudicotyledons</taxon>
        <taxon>Gunneridae</taxon>
        <taxon>Pentapetalae</taxon>
        <taxon>asterids</taxon>
        <taxon>campanulids</taxon>
        <taxon>Asterales</taxon>
        <taxon>Asteraceae</taxon>
        <taxon>Asteroideae</taxon>
        <taxon>Anthemideae</taxon>
        <taxon>Anthemidinae</taxon>
        <taxon>Tanacetum</taxon>
    </lineage>
</organism>
<sequence length="117" mass="13112">VETPLFEGMLAAREIAEEGIAEEQVQADYAIAAAAVQETVAEDGAEFPTHLFQQVLDTYSALTRRVENLEHDKVSQMLEIIKLKARVTRLERANKVKSSKLRRLKKVGTSQRIESSD</sequence>
<feature type="non-terminal residue" evidence="1">
    <location>
        <position position="117"/>
    </location>
</feature>
<dbReference type="AlphaFoldDB" id="A0A699T1R7"/>
<protein>
    <submittedName>
        <fullName evidence="1">Uncharacterized protein</fullName>
    </submittedName>
</protein>